<dbReference type="Ensembl" id="ENSCCRT00020084276.1">
    <property type="protein sequence ID" value="ENSCCRP00020076880.1"/>
    <property type="gene ID" value="ENSCCRG00020035775.1"/>
</dbReference>
<proteinExistence type="predicted"/>
<sequence>FPNFLVPSCAKTYLHRLPYDPNVGKEWMNFIFNEDPDCFSKNLVLCSLHSTVDLIWDFSFLPSTFTFHNHNPHCPDFHRPLILSKLFYPS</sequence>
<evidence type="ECO:0000313" key="1">
    <source>
        <dbReference type="Ensembl" id="ENSCCRP00020076880.1"/>
    </source>
</evidence>
<protein>
    <submittedName>
        <fullName evidence="1">Uncharacterized protein</fullName>
    </submittedName>
</protein>
<dbReference type="AlphaFoldDB" id="A0A8C2IBA2"/>
<accession>A0A8C2IBA2</accession>
<name>A0A8C2IBA2_CYPCA</name>
<reference evidence="1" key="1">
    <citation type="submission" date="2025-08" db="UniProtKB">
        <authorList>
            <consortium name="Ensembl"/>
        </authorList>
    </citation>
    <scope>IDENTIFICATION</scope>
</reference>
<evidence type="ECO:0000313" key="2">
    <source>
        <dbReference type="Proteomes" id="UP000694701"/>
    </source>
</evidence>
<dbReference type="Proteomes" id="UP000694701">
    <property type="component" value="Unplaced"/>
</dbReference>
<organism evidence="1 2">
    <name type="scientific">Cyprinus carpio</name>
    <name type="common">Common carp</name>
    <dbReference type="NCBI Taxonomy" id="7962"/>
    <lineage>
        <taxon>Eukaryota</taxon>
        <taxon>Metazoa</taxon>
        <taxon>Chordata</taxon>
        <taxon>Craniata</taxon>
        <taxon>Vertebrata</taxon>
        <taxon>Euteleostomi</taxon>
        <taxon>Actinopterygii</taxon>
        <taxon>Neopterygii</taxon>
        <taxon>Teleostei</taxon>
        <taxon>Ostariophysi</taxon>
        <taxon>Cypriniformes</taxon>
        <taxon>Cyprinidae</taxon>
        <taxon>Cyprininae</taxon>
        <taxon>Cyprinus</taxon>
    </lineage>
</organism>